<evidence type="ECO:0000313" key="2">
    <source>
        <dbReference type="Proteomes" id="UP001159405"/>
    </source>
</evidence>
<dbReference type="Proteomes" id="UP001159405">
    <property type="component" value="Unassembled WGS sequence"/>
</dbReference>
<reference evidence="1 2" key="1">
    <citation type="submission" date="2022-05" db="EMBL/GenBank/DDBJ databases">
        <authorList>
            <consortium name="Genoscope - CEA"/>
            <person name="William W."/>
        </authorList>
    </citation>
    <scope>NUCLEOTIDE SEQUENCE [LARGE SCALE GENOMIC DNA]</scope>
</reference>
<accession>A0ABN8NW00</accession>
<dbReference type="EMBL" id="CALNXK010000039">
    <property type="protein sequence ID" value="CAH3124289.1"/>
    <property type="molecule type" value="Genomic_DNA"/>
</dbReference>
<organism evidence="1 2">
    <name type="scientific">Porites lobata</name>
    <dbReference type="NCBI Taxonomy" id="104759"/>
    <lineage>
        <taxon>Eukaryota</taxon>
        <taxon>Metazoa</taxon>
        <taxon>Cnidaria</taxon>
        <taxon>Anthozoa</taxon>
        <taxon>Hexacorallia</taxon>
        <taxon>Scleractinia</taxon>
        <taxon>Fungiina</taxon>
        <taxon>Poritidae</taxon>
        <taxon>Porites</taxon>
    </lineage>
</organism>
<comment type="caution">
    <text evidence="1">The sequence shown here is derived from an EMBL/GenBank/DDBJ whole genome shotgun (WGS) entry which is preliminary data.</text>
</comment>
<keyword evidence="2" id="KW-1185">Reference proteome</keyword>
<name>A0ABN8NW00_9CNID</name>
<protein>
    <submittedName>
        <fullName evidence="1">Uncharacterized protein</fullName>
    </submittedName>
</protein>
<gene>
    <name evidence="1" type="ORF">PLOB_00030500</name>
</gene>
<sequence length="106" mass="12254">MSGSKEIRMQAFIADSDPNEIVAKCVFADPDDVIRSKILQTLHDKKLCQEAMVKRYTLKQLLEHAANKEDIHCQSQHMEETLPSTPLHKIRPTECIRRDTRIPRTN</sequence>
<proteinExistence type="predicted"/>
<evidence type="ECO:0000313" key="1">
    <source>
        <dbReference type="EMBL" id="CAH3124289.1"/>
    </source>
</evidence>